<evidence type="ECO:0000256" key="4">
    <source>
        <dbReference type="ARBA" id="ARBA00022723"/>
    </source>
</evidence>
<dbReference type="SUPFAM" id="SSF51445">
    <property type="entry name" value="(Trans)glycosidases"/>
    <property type="match status" value="1"/>
</dbReference>
<feature type="domain" description="Glycoside hydrolase family 42 N-terminal" evidence="9">
    <location>
        <begin position="6"/>
        <end position="378"/>
    </location>
</feature>
<dbReference type="InterPro" id="IPR029062">
    <property type="entry name" value="Class_I_gatase-like"/>
</dbReference>
<keyword evidence="5 8" id="KW-0378">Hydrolase</keyword>
<sequence length="696" mass="79767">MKFGVDYYPEHCPPDLWQRDAVMMKEMGIEVVRMAEFSWAKMEPSPGIYDFGWLDEAIELLGEQGITTMLGTPTAAPPVWMMELHPDLYPLNAEGQRVGFGGRHHDCQSHPHYRKHIKEFVRTMALRYRDNPYVAGWQIDNELGNSHRNLCYCDHCRARFHRWLEERHGTIEGLNEAWGTVFWSQTYTSFSQIPVPLATPNSHNPSLLLDWKRFCSSLVVEFQKWQADILREVCPGHRITHNFMGFFDKTDYFELAKDLDFISHDQYPMLFLEERIKRSSPSHLGMALDLMRGTKGKPFWVMEQLAGPTGTEILGSTPRPGQIRLWTFQSVAHGADTIVYFRWDTCLFGSEQYWHGILPHSRIPGRRYDEIRDSIAELAPHMEAFRGGLPEAEVGIVFSYDQEWALQIQPHHPGLNYVAHLHRYYKALFDHNIPVDLISENDDFSKYKVLIFPLLFVTDSELCRRLYEYTESGGHVLLDMRTAVKDRNNAVISLTLPGQYSQLLGLSIYDYDCLRQFGQSVRWLNDEGISRATQTEDEGGKSEEEAELWCDVITVEGAEVLAVYTRDFYAGTPAVTRHAYGRGRAYYAGTELGPETMEKLVLEMIGDAGVCGIAAAPEGVEITRRRGKDGTYFFVMNHNRTVCELDIPKGWSLVSEVSGMNKGCNPKLKSESSKEWHESNPILLQPFDCALFLEIT</sequence>
<evidence type="ECO:0000256" key="5">
    <source>
        <dbReference type="ARBA" id="ARBA00022801"/>
    </source>
</evidence>
<feature type="domain" description="Beta-galactosidase C-terminal" evidence="11">
    <location>
        <begin position="619"/>
        <end position="649"/>
    </location>
</feature>
<comment type="catalytic activity">
    <reaction evidence="1 8">
        <text>Hydrolysis of terminal non-reducing beta-D-galactose residues in beta-D-galactosides.</text>
        <dbReference type="EC" id="3.2.1.23"/>
    </reaction>
</comment>
<evidence type="ECO:0000256" key="8">
    <source>
        <dbReference type="PIRNR" id="PIRNR001084"/>
    </source>
</evidence>
<dbReference type="InterPro" id="IPR013739">
    <property type="entry name" value="Beta_galactosidase_C"/>
</dbReference>
<proteinExistence type="inferred from homology"/>
<evidence type="ECO:0000313" key="12">
    <source>
        <dbReference type="EMBL" id="OMD44544.1"/>
    </source>
</evidence>
<keyword evidence="13" id="KW-1185">Reference proteome</keyword>
<dbReference type="Gene3D" id="2.60.40.1180">
    <property type="entry name" value="Golgi alpha-mannosidase II"/>
    <property type="match status" value="1"/>
</dbReference>
<dbReference type="SUPFAM" id="SSF52317">
    <property type="entry name" value="Class I glutamine amidotransferase-like"/>
    <property type="match status" value="1"/>
</dbReference>
<keyword evidence="7 8" id="KW-0326">Glycosidase</keyword>
<dbReference type="InterPro" id="IPR013738">
    <property type="entry name" value="Beta_galactosidase_Trimer"/>
</dbReference>
<feature type="domain" description="Beta-galactosidase trimerisation" evidence="10">
    <location>
        <begin position="392"/>
        <end position="610"/>
    </location>
</feature>
<dbReference type="InterPro" id="IPR003476">
    <property type="entry name" value="Glyco_hydro_42"/>
</dbReference>
<dbReference type="PANTHER" id="PTHR36447">
    <property type="entry name" value="BETA-GALACTOSIDASE GANA"/>
    <property type="match status" value="1"/>
</dbReference>
<evidence type="ECO:0000259" key="10">
    <source>
        <dbReference type="Pfam" id="PF08532"/>
    </source>
</evidence>
<evidence type="ECO:0000256" key="6">
    <source>
        <dbReference type="ARBA" id="ARBA00022833"/>
    </source>
</evidence>
<dbReference type="Proteomes" id="UP000187412">
    <property type="component" value="Unassembled WGS sequence"/>
</dbReference>
<evidence type="ECO:0000259" key="9">
    <source>
        <dbReference type="Pfam" id="PF02449"/>
    </source>
</evidence>
<dbReference type="InterPro" id="IPR017853">
    <property type="entry name" value="GH"/>
</dbReference>
<reference evidence="12 13" key="1">
    <citation type="submission" date="2016-10" db="EMBL/GenBank/DDBJ databases">
        <title>Paenibacillus species isolates.</title>
        <authorList>
            <person name="Beno S.M."/>
        </authorList>
    </citation>
    <scope>NUCLEOTIDE SEQUENCE [LARGE SCALE GENOMIC DNA]</scope>
    <source>
        <strain evidence="12 13">FSL H7-0744</strain>
    </source>
</reference>
<dbReference type="Pfam" id="PF08533">
    <property type="entry name" value="Glyco_hydro_42C"/>
    <property type="match status" value="1"/>
</dbReference>
<accession>A0ABX3H525</accession>
<comment type="caution">
    <text evidence="12">The sequence shown here is derived from an EMBL/GenBank/DDBJ whole genome shotgun (WGS) entry which is preliminary data.</text>
</comment>
<protein>
    <recommendedName>
        <fullName evidence="3 8">Beta-galactosidase</fullName>
        <shortName evidence="8">Beta-gal</shortName>
        <ecNumber evidence="3 8">3.2.1.23</ecNumber>
    </recommendedName>
</protein>
<evidence type="ECO:0000259" key="11">
    <source>
        <dbReference type="Pfam" id="PF08533"/>
    </source>
</evidence>
<dbReference type="PANTHER" id="PTHR36447:SF2">
    <property type="entry name" value="BETA-GALACTOSIDASE YESZ"/>
    <property type="match status" value="1"/>
</dbReference>
<evidence type="ECO:0000256" key="2">
    <source>
        <dbReference type="ARBA" id="ARBA00005940"/>
    </source>
</evidence>
<evidence type="ECO:0000256" key="3">
    <source>
        <dbReference type="ARBA" id="ARBA00012756"/>
    </source>
</evidence>
<keyword evidence="4" id="KW-0479">Metal-binding</keyword>
<evidence type="ECO:0000256" key="7">
    <source>
        <dbReference type="ARBA" id="ARBA00023295"/>
    </source>
</evidence>
<comment type="similarity">
    <text evidence="2 8">Belongs to the glycosyl hydrolase 42 family.</text>
</comment>
<organism evidence="12 13">
    <name type="scientific">Paenibacillus borealis</name>
    <dbReference type="NCBI Taxonomy" id="160799"/>
    <lineage>
        <taxon>Bacteria</taxon>
        <taxon>Bacillati</taxon>
        <taxon>Bacillota</taxon>
        <taxon>Bacilli</taxon>
        <taxon>Bacillales</taxon>
        <taxon>Paenibacillaceae</taxon>
        <taxon>Paenibacillus</taxon>
    </lineage>
</organism>
<dbReference type="CDD" id="cd03143">
    <property type="entry name" value="A4_beta-galactosidase_middle_domain"/>
    <property type="match status" value="1"/>
</dbReference>
<dbReference type="EMBL" id="MPTB01000032">
    <property type="protein sequence ID" value="OMD44544.1"/>
    <property type="molecule type" value="Genomic_DNA"/>
</dbReference>
<evidence type="ECO:0000313" key="13">
    <source>
        <dbReference type="Proteomes" id="UP000187412"/>
    </source>
</evidence>
<keyword evidence="6" id="KW-0862">Zinc</keyword>
<dbReference type="PIRSF" id="PIRSF001084">
    <property type="entry name" value="B-galactosidase"/>
    <property type="match status" value="1"/>
</dbReference>
<dbReference type="EC" id="3.2.1.23" evidence="3 8"/>
<evidence type="ECO:0000256" key="1">
    <source>
        <dbReference type="ARBA" id="ARBA00001412"/>
    </source>
</evidence>
<dbReference type="InterPro" id="IPR013780">
    <property type="entry name" value="Glyco_hydro_b"/>
</dbReference>
<dbReference type="Gene3D" id="3.20.20.80">
    <property type="entry name" value="Glycosidases"/>
    <property type="match status" value="1"/>
</dbReference>
<dbReference type="Gene3D" id="3.40.50.880">
    <property type="match status" value="1"/>
</dbReference>
<dbReference type="RefSeq" id="WP_076112902.1">
    <property type="nucleotide sequence ID" value="NZ_MPTB01000032.1"/>
</dbReference>
<name>A0ABX3H525_PAEBO</name>
<dbReference type="Pfam" id="PF02449">
    <property type="entry name" value="Glyco_hydro_42"/>
    <property type="match status" value="1"/>
</dbReference>
<dbReference type="Pfam" id="PF08532">
    <property type="entry name" value="Glyco_hydro_42M"/>
    <property type="match status" value="1"/>
</dbReference>
<dbReference type="InterPro" id="IPR013529">
    <property type="entry name" value="Glyco_hydro_42_N"/>
</dbReference>
<gene>
    <name evidence="12" type="ORF">BSK56_22815</name>
</gene>